<sequence>MPSDGKPGLYSFAQIIDTERLHERKYLSVAVAEDQNHLLHAGHFPDEHLVAGLLYQQGAA</sequence>
<dbReference type="EMBL" id="FLQX01000110">
    <property type="protein sequence ID" value="SBT06523.1"/>
    <property type="molecule type" value="Genomic_DNA"/>
</dbReference>
<organism evidence="1 2">
    <name type="scientific">Candidatus Accumulibacter aalborgensis</name>
    <dbReference type="NCBI Taxonomy" id="1860102"/>
    <lineage>
        <taxon>Bacteria</taxon>
        <taxon>Pseudomonadati</taxon>
        <taxon>Pseudomonadota</taxon>
        <taxon>Betaproteobacteria</taxon>
        <taxon>Candidatus Accumulibacter</taxon>
    </lineage>
</organism>
<accession>A0A1A8XRD2</accession>
<keyword evidence="2" id="KW-1185">Reference proteome</keyword>
<dbReference type="Proteomes" id="UP000199169">
    <property type="component" value="Unassembled WGS sequence"/>
</dbReference>
<gene>
    <name evidence="1" type="ORF">ACCAA_340035</name>
</gene>
<dbReference type="AlphaFoldDB" id="A0A1A8XRD2"/>
<reference evidence="1 2" key="1">
    <citation type="submission" date="2016-06" db="EMBL/GenBank/DDBJ databases">
        <authorList>
            <person name="Kjaerup R.B."/>
            <person name="Dalgaard T.S."/>
            <person name="Juul-Madsen H.R."/>
        </authorList>
    </citation>
    <scope>NUCLEOTIDE SEQUENCE [LARGE SCALE GENOMIC DNA]</scope>
    <source>
        <strain evidence="1">3</strain>
    </source>
</reference>
<name>A0A1A8XRD2_9PROT</name>
<protein>
    <submittedName>
        <fullName evidence="1">Uncharacterized protein</fullName>
    </submittedName>
</protein>
<evidence type="ECO:0000313" key="2">
    <source>
        <dbReference type="Proteomes" id="UP000199169"/>
    </source>
</evidence>
<evidence type="ECO:0000313" key="1">
    <source>
        <dbReference type="EMBL" id="SBT06523.1"/>
    </source>
</evidence>
<dbReference type="STRING" id="1860102.ACCAA_340035"/>
<proteinExistence type="predicted"/>